<dbReference type="AlphaFoldDB" id="A0A0P1MR76"/>
<dbReference type="Proteomes" id="UP000199197">
    <property type="component" value="Unassembled WGS sequence"/>
</dbReference>
<gene>
    <name evidence="2" type="ORF">JGI23_00463</name>
</gene>
<protein>
    <submittedName>
        <fullName evidence="2">HEAT repeat</fullName>
    </submittedName>
</protein>
<proteinExistence type="predicted"/>
<dbReference type="InterPro" id="IPR016024">
    <property type="entry name" value="ARM-type_fold"/>
</dbReference>
<dbReference type="RefSeq" id="WP_092347863.1">
    <property type="nucleotide sequence ID" value="NZ_CZVW01000004.1"/>
</dbReference>
<dbReference type="InterPro" id="IPR021133">
    <property type="entry name" value="HEAT_type_2"/>
</dbReference>
<dbReference type="PANTHER" id="PTHR12697:SF5">
    <property type="entry name" value="DEOXYHYPUSINE HYDROXYLASE"/>
    <property type="match status" value="1"/>
</dbReference>
<dbReference type="EMBL" id="CZVW01000004">
    <property type="protein sequence ID" value="CUS98344.1"/>
    <property type="molecule type" value="Genomic_DNA"/>
</dbReference>
<dbReference type="InterPro" id="IPR011989">
    <property type="entry name" value="ARM-like"/>
</dbReference>
<comment type="function">
    <text evidence="1">Catalyzes the hydroxylation of the N(6)-(4-aminobutyl)-L-lysine intermediate produced by deoxyhypusine synthase/DHPS on a critical lysine of the eukaryotic translation initiation factor 5A/eIF-5A. This is the second step of the post-translational modification of that lysine into an unusual amino acid residue named hypusine. Hypusination is unique to mature eIF-5A factor and is essential for its function.</text>
</comment>
<reference evidence="3" key="1">
    <citation type="submission" date="2015-11" db="EMBL/GenBank/DDBJ databases">
        <authorList>
            <person name="Varghese N."/>
        </authorList>
    </citation>
    <scope>NUCLEOTIDE SEQUENCE [LARGE SCALE GENOMIC DNA]</scope>
    <source>
        <strain evidence="3">JGI-23</strain>
    </source>
</reference>
<dbReference type="PANTHER" id="PTHR12697">
    <property type="entry name" value="PBS LYASE HEAT-LIKE PROTEIN"/>
    <property type="match status" value="1"/>
</dbReference>
<dbReference type="Pfam" id="PF13646">
    <property type="entry name" value="HEAT_2"/>
    <property type="match status" value="2"/>
</dbReference>
<organism evidence="2 3">
    <name type="scientific">Candidatus Chryseopegocella kryptomonas</name>
    <dbReference type="NCBI Taxonomy" id="1633643"/>
    <lineage>
        <taxon>Bacteria</taxon>
        <taxon>Pseudomonadati</taxon>
        <taxon>Candidatus Kryptoniota</taxon>
        <taxon>Candidatus Chryseopegocella</taxon>
    </lineage>
</organism>
<dbReference type="GO" id="GO:0016491">
    <property type="term" value="F:oxidoreductase activity"/>
    <property type="evidence" value="ECO:0007669"/>
    <property type="project" value="TreeGrafter"/>
</dbReference>
<evidence type="ECO:0000313" key="2">
    <source>
        <dbReference type="EMBL" id="CUS98344.1"/>
    </source>
</evidence>
<evidence type="ECO:0000256" key="1">
    <source>
        <dbReference type="ARBA" id="ARBA00045876"/>
    </source>
</evidence>
<keyword evidence="3" id="KW-1185">Reference proteome</keyword>
<accession>A0A0P1MR76</accession>
<dbReference type="OrthoDB" id="9781873at2"/>
<dbReference type="PROSITE" id="PS50077">
    <property type="entry name" value="HEAT_REPEAT"/>
    <property type="match status" value="1"/>
</dbReference>
<evidence type="ECO:0000313" key="3">
    <source>
        <dbReference type="Proteomes" id="UP000199197"/>
    </source>
</evidence>
<sequence>MSRVYETIIAGLNSFDPDERRLSVEASVRFGDREEVLDKLIELLKDEDKGVRDAVANSLWHIANEFDGTKDKIIKGIANLLLCEDLKLRNLSAELLVKFGKSALKDVIKLANHDDKDIRKMAIDVIGLIGDDSVTDFLIEKLNDPDPNVVTSAIEALGNIGNDKAIGKLIDAFQILTFAQTQIVESLGKLCKNSGLKKILCEFFTETFATADDPILKCAIVEAIGKAGDSRNLEFLMSLTFDRNIAIQKMAIVSIVNICAREKCEFKSNKHFFKSFFEKAIEIFNETDDREFKLNFLNFASKWIEHDYVKKFILNLLSERNELTEKAIDILNSNAQDFLEFSLENETNAENFIDLVEILLYNCGKIFEDVGLRKLVVDKLTNVFYDVEHEKKITVLNLLVSLDVKTFEKIMKQLQELDDPVFRDYADMFGLNFAK</sequence>
<dbReference type="SUPFAM" id="SSF48371">
    <property type="entry name" value="ARM repeat"/>
    <property type="match status" value="1"/>
</dbReference>
<dbReference type="Gene3D" id="1.25.10.10">
    <property type="entry name" value="Leucine-rich Repeat Variant"/>
    <property type="match status" value="2"/>
</dbReference>
<name>A0A0P1MR76_9BACT</name>